<dbReference type="GO" id="GO:0002161">
    <property type="term" value="F:aminoacyl-tRNA deacylase activity"/>
    <property type="evidence" value="ECO:0007669"/>
    <property type="project" value="InterPro"/>
</dbReference>
<comment type="subunit">
    <text evidence="4 15">Monomer.</text>
</comment>
<evidence type="ECO:0000256" key="14">
    <source>
        <dbReference type="ARBA" id="ARBA00048359"/>
    </source>
</evidence>
<dbReference type="Gene3D" id="1.10.730.10">
    <property type="entry name" value="Isoleucyl-tRNA Synthetase, Domain 1"/>
    <property type="match status" value="1"/>
</dbReference>
<evidence type="ECO:0000256" key="13">
    <source>
        <dbReference type="ARBA" id="ARBA00025217"/>
    </source>
</evidence>
<dbReference type="FunFam" id="3.40.50.620:FF:000063">
    <property type="entry name" value="Isoleucine--tRNA ligase"/>
    <property type="match status" value="1"/>
</dbReference>
<dbReference type="Proteomes" id="UP000050430">
    <property type="component" value="Unassembled WGS sequence"/>
</dbReference>
<accession>A0A0P6XQH7</accession>
<feature type="short sequence motif" description="'KMSKS' region" evidence="15">
    <location>
        <begin position="597"/>
        <end position="601"/>
    </location>
</feature>
<dbReference type="GO" id="GO:0005737">
    <property type="term" value="C:cytoplasm"/>
    <property type="evidence" value="ECO:0007669"/>
    <property type="project" value="UniProtKB-SubCell"/>
</dbReference>
<comment type="caution">
    <text evidence="18">The sequence shown here is derived from an EMBL/GenBank/DDBJ whole genome shotgun (WGS) entry which is preliminary data.</text>
</comment>
<dbReference type="Pfam" id="PF00133">
    <property type="entry name" value="tRNA-synt_1"/>
    <property type="match status" value="1"/>
</dbReference>
<dbReference type="SUPFAM" id="SSF52374">
    <property type="entry name" value="Nucleotidylyl transferase"/>
    <property type="match status" value="1"/>
</dbReference>
<comment type="catalytic activity">
    <reaction evidence="14 15">
        <text>tRNA(Ile) + L-isoleucine + ATP = L-isoleucyl-tRNA(Ile) + AMP + diphosphate</text>
        <dbReference type="Rhea" id="RHEA:11060"/>
        <dbReference type="Rhea" id="RHEA-COMP:9666"/>
        <dbReference type="Rhea" id="RHEA-COMP:9695"/>
        <dbReference type="ChEBI" id="CHEBI:30616"/>
        <dbReference type="ChEBI" id="CHEBI:33019"/>
        <dbReference type="ChEBI" id="CHEBI:58045"/>
        <dbReference type="ChEBI" id="CHEBI:78442"/>
        <dbReference type="ChEBI" id="CHEBI:78528"/>
        <dbReference type="ChEBI" id="CHEBI:456215"/>
        <dbReference type="EC" id="6.1.1.5"/>
    </reaction>
</comment>
<evidence type="ECO:0000256" key="2">
    <source>
        <dbReference type="ARBA" id="ARBA00004496"/>
    </source>
</evidence>
<dbReference type="GO" id="GO:0000049">
    <property type="term" value="F:tRNA binding"/>
    <property type="evidence" value="ECO:0007669"/>
    <property type="project" value="InterPro"/>
</dbReference>
<dbReference type="EMBL" id="LGCK01000010">
    <property type="protein sequence ID" value="KPL71701.1"/>
    <property type="molecule type" value="Genomic_DNA"/>
</dbReference>
<organism evidence="18 19">
    <name type="scientific">Leptolinea tardivitalis</name>
    <dbReference type="NCBI Taxonomy" id="229920"/>
    <lineage>
        <taxon>Bacteria</taxon>
        <taxon>Bacillati</taxon>
        <taxon>Chloroflexota</taxon>
        <taxon>Anaerolineae</taxon>
        <taxon>Anaerolineales</taxon>
        <taxon>Anaerolineaceae</taxon>
        <taxon>Leptolinea</taxon>
    </lineage>
</organism>
<evidence type="ECO:0000256" key="3">
    <source>
        <dbReference type="ARBA" id="ARBA00007078"/>
    </source>
</evidence>
<dbReference type="PANTHER" id="PTHR42780">
    <property type="entry name" value="SOLEUCYL-TRNA SYNTHETASE"/>
    <property type="match status" value="1"/>
</dbReference>
<dbReference type="PANTHER" id="PTHR42780:SF1">
    <property type="entry name" value="ISOLEUCINE--TRNA LIGASE, CYTOPLASMIC"/>
    <property type="match status" value="1"/>
</dbReference>
<feature type="short sequence motif" description="'HIGH' region" evidence="15">
    <location>
        <begin position="48"/>
        <end position="58"/>
    </location>
</feature>
<dbReference type="HAMAP" id="MF_02003">
    <property type="entry name" value="Ile_tRNA_synth_type2"/>
    <property type="match status" value="1"/>
</dbReference>
<dbReference type="CDD" id="cd07961">
    <property type="entry name" value="Anticodon_Ia_Ile_ABEc"/>
    <property type="match status" value="1"/>
</dbReference>
<dbReference type="EC" id="6.1.1.5" evidence="15"/>
<comment type="domain">
    <text evidence="15">IleRS has two distinct active sites: one for aminoacylation and one for editing. The misactivated valine is translocated from the active site to the editing site, which sterically excludes the correctly activated isoleucine. The single editing site contains two valyl binding pockets, one specific for each substrate (Val-AMP or Val-tRNA(Ile)).</text>
</comment>
<dbReference type="InterPro" id="IPR002301">
    <property type="entry name" value="Ile-tRNA-ligase"/>
</dbReference>
<dbReference type="Gene3D" id="3.90.740.10">
    <property type="entry name" value="Valyl/Leucyl/Isoleucyl-tRNA synthetase, editing domain"/>
    <property type="match status" value="1"/>
</dbReference>
<dbReference type="SUPFAM" id="SSF50677">
    <property type="entry name" value="ValRS/IleRS/LeuRS editing domain"/>
    <property type="match status" value="1"/>
</dbReference>
<dbReference type="InterPro" id="IPR014729">
    <property type="entry name" value="Rossmann-like_a/b/a_fold"/>
</dbReference>
<dbReference type="RefSeq" id="WP_062420294.1">
    <property type="nucleotide sequence ID" value="NZ_BBYA01000001.1"/>
</dbReference>
<sequence>MFKNVSPKVDVVKMEEAILQMWKEKDIFHKSVKQREGGPSYVFFEGPPTANGHPGVHHVLARSFKDMFPRYKTMRGYHSIRRGGWDTHGLPVEIEVEKKLGFTNKQQIEAYGIDKFNALCRESAFSYIQEWEKMTDRMGYWADMETAYVTYKNSYIESIWWILKNFWDKDLLYQGFKVVPYCPRCGTPLSDHEVALGYDDAEDPSVFVRMRLIDDPDTSLLIWTTTPWTLPSNAAVAAHPDVTYVVVERSLEDGRKEKLIMAEALVAKVLGDEPYTIVKKMPGKALEGMKYTPLYNFIKLDKPAHFVALADYVSTEDGTGLVHTAPAYGAEDMMLGNAVGLPVIQAVGPDGKFLPEVTPWAGVFIKDADPSIMDDLKKRGLLFRRGTIVHTYPFCWRCKTPLLYFARPTWYIRTSRLKDRLVGLNDTINWYPGHIKNGRFGNWLANNIDWALGRERYWGTPLPVWQCQECGKQECIGSVEELSKKSGRDLKELDLHRPHVDNITYTCPDCKGTMHRVPELIDVWFDSGSMPYAQWHYPFENQKEFKEQFPADYICEAVDQTRGWFYSLHAISTLLNDSVCFKNVICLGLILDGEGQKMSKSRGNVVSPWDILDVHGADAFRWYLYTASPAGQERRFSADLVGEVIRTFTLTLWNTYSFFVNYANLDGWTPDKNAKVEYSPLDQWLRSALHTLVRDVTNAYENYDSLAATRPIETFVDQLSNWYLRRSRRRFWKTESDADKQAAYATLYEALVTLSKLLAPAMPFLAEELYQNLVRSFDPNAPESVHLADWPEVDLSVVDEKLNREMALVMKLASLGHAARNKANRKVRQPLAECAFSTGSAEEGRIIKQYADILTDELNVKKVRALNAAGEAVSYSLNPLPKQLGQKYGPKFPAIRQAVLALNPEEAARLLLEGKNVTVKAAGESFELLPDEVEVRANAREGFAVANEGASLAALVTDLNEDLILEGLAREVVRRIQDLRKTAGLEISDRIQVLYTATPKLAQAVEAYKEYITAETLTVKIGSGTPAQNMAVVTDSFDGETLTVGLAKA</sequence>
<evidence type="ECO:0000256" key="4">
    <source>
        <dbReference type="ARBA" id="ARBA00011245"/>
    </source>
</evidence>
<dbReference type="GO" id="GO:0004822">
    <property type="term" value="F:isoleucine-tRNA ligase activity"/>
    <property type="evidence" value="ECO:0007669"/>
    <property type="project" value="UniProtKB-UniRule"/>
</dbReference>
<evidence type="ECO:0000256" key="1">
    <source>
        <dbReference type="ARBA" id="ARBA00001947"/>
    </source>
</evidence>
<dbReference type="GO" id="GO:0005524">
    <property type="term" value="F:ATP binding"/>
    <property type="evidence" value="ECO:0007669"/>
    <property type="project" value="UniProtKB-UniRule"/>
</dbReference>
<dbReference type="PRINTS" id="PR00984">
    <property type="entry name" value="TRNASYNTHILE"/>
</dbReference>
<comment type="similarity">
    <text evidence="3 15">Belongs to the class-I aminoacyl-tRNA synthetase family. IleS type 2 subfamily.</text>
</comment>
<evidence type="ECO:0000259" key="16">
    <source>
        <dbReference type="Pfam" id="PF00133"/>
    </source>
</evidence>
<comment type="subcellular location">
    <subcellularLocation>
        <location evidence="2 15">Cytoplasm</location>
    </subcellularLocation>
</comment>
<dbReference type="InterPro" id="IPR033709">
    <property type="entry name" value="Anticodon_Ile_ABEc"/>
</dbReference>
<evidence type="ECO:0000256" key="9">
    <source>
        <dbReference type="ARBA" id="ARBA00022833"/>
    </source>
</evidence>
<dbReference type="STRING" id="229920.ADM99_09570"/>
<keyword evidence="8 15" id="KW-0547">Nucleotide-binding</keyword>
<keyword evidence="5 15" id="KW-0963">Cytoplasm</keyword>
<feature type="domain" description="Aminoacyl-tRNA synthetase class Ia" evidence="16">
    <location>
        <begin position="18"/>
        <end position="635"/>
    </location>
</feature>
<dbReference type="GO" id="GO:0006428">
    <property type="term" value="P:isoleucyl-tRNA aminoacylation"/>
    <property type="evidence" value="ECO:0007669"/>
    <property type="project" value="UniProtKB-UniRule"/>
</dbReference>
<keyword evidence="10 15" id="KW-0067">ATP-binding</keyword>
<dbReference type="CDD" id="cd00818">
    <property type="entry name" value="IleRS_core"/>
    <property type="match status" value="1"/>
</dbReference>
<dbReference type="NCBIfam" id="TIGR00392">
    <property type="entry name" value="ileS"/>
    <property type="match status" value="1"/>
</dbReference>
<evidence type="ECO:0000313" key="18">
    <source>
        <dbReference type="EMBL" id="KPL71701.1"/>
    </source>
</evidence>
<evidence type="ECO:0000256" key="6">
    <source>
        <dbReference type="ARBA" id="ARBA00022598"/>
    </source>
</evidence>
<evidence type="ECO:0000256" key="11">
    <source>
        <dbReference type="ARBA" id="ARBA00022917"/>
    </source>
</evidence>
<evidence type="ECO:0000313" key="19">
    <source>
        <dbReference type="Proteomes" id="UP000050430"/>
    </source>
</evidence>
<dbReference type="FunFam" id="3.40.50.620:FF:000075">
    <property type="entry name" value="Isoleucine--tRNA ligase"/>
    <property type="match status" value="1"/>
</dbReference>
<keyword evidence="6 15" id="KW-0436">Ligase</keyword>
<keyword evidence="11 15" id="KW-0648">Protein biosynthesis</keyword>
<comment type="function">
    <text evidence="13 15">Catalyzes the attachment of isoleucine to tRNA(Ile). As IleRS can inadvertently accommodate and process structurally similar amino acids such as valine, to avoid such errors it has two additional distinct tRNA(Ile)-dependent editing activities. One activity is designated as 'pretransfer' editing and involves the hydrolysis of activated Val-AMP. The other activity is designated 'posttransfer' editing and involves deacylation of mischarged Val-tRNA(Ile).</text>
</comment>
<dbReference type="InterPro" id="IPR009080">
    <property type="entry name" value="tRNAsynth_Ia_anticodon-bd"/>
</dbReference>
<evidence type="ECO:0000256" key="8">
    <source>
        <dbReference type="ARBA" id="ARBA00022741"/>
    </source>
</evidence>
<dbReference type="OrthoDB" id="9810365at2"/>
<dbReference type="AlphaFoldDB" id="A0A0P6XQH7"/>
<protein>
    <recommendedName>
        <fullName evidence="15">Isoleucine--tRNA ligase</fullName>
        <ecNumber evidence="15">6.1.1.5</ecNumber>
    </recommendedName>
    <alternativeName>
        <fullName evidence="15">Isoleucyl-tRNA synthetase</fullName>
        <shortName evidence="15">IleRS</shortName>
    </alternativeName>
</protein>
<name>A0A0P6XQH7_9CHLR</name>
<dbReference type="PATRIC" id="fig|229920.5.peg.1823"/>
<keyword evidence="9 15" id="KW-0862">Zinc</keyword>
<reference evidence="18 19" key="1">
    <citation type="submission" date="2015-07" db="EMBL/GenBank/DDBJ databases">
        <title>Genome sequence of Leptolinea tardivitalis DSM 16556.</title>
        <authorList>
            <person name="Hemp J."/>
            <person name="Ward L.M."/>
            <person name="Pace L.A."/>
            <person name="Fischer W.W."/>
        </authorList>
    </citation>
    <scope>NUCLEOTIDE SEQUENCE [LARGE SCALE GENOMIC DNA]</scope>
    <source>
        <strain evidence="18 19">YMTK-2</strain>
    </source>
</reference>
<evidence type="ECO:0000259" key="17">
    <source>
        <dbReference type="Pfam" id="PF08264"/>
    </source>
</evidence>
<dbReference type="Gene3D" id="3.40.50.620">
    <property type="entry name" value="HUPs"/>
    <property type="match status" value="2"/>
</dbReference>
<evidence type="ECO:0000256" key="7">
    <source>
        <dbReference type="ARBA" id="ARBA00022723"/>
    </source>
</evidence>
<evidence type="ECO:0000256" key="12">
    <source>
        <dbReference type="ARBA" id="ARBA00023146"/>
    </source>
</evidence>
<dbReference type="SUPFAM" id="SSF47323">
    <property type="entry name" value="Anticodon-binding domain of a subclass of class I aminoacyl-tRNA synthetases"/>
    <property type="match status" value="1"/>
</dbReference>
<dbReference type="Pfam" id="PF19302">
    <property type="entry name" value="DUF5915"/>
    <property type="match status" value="1"/>
</dbReference>
<evidence type="ECO:0000256" key="5">
    <source>
        <dbReference type="ARBA" id="ARBA00022490"/>
    </source>
</evidence>
<feature type="binding site" evidence="15">
    <location>
        <position position="600"/>
    </location>
    <ligand>
        <name>ATP</name>
        <dbReference type="ChEBI" id="CHEBI:30616"/>
    </ligand>
</feature>
<keyword evidence="7 15" id="KW-0479">Metal-binding</keyword>
<evidence type="ECO:0000256" key="15">
    <source>
        <dbReference type="HAMAP-Rule" id="MF_02003"/>
    </source>
</evidence>
<proteinExistence type="inferred from homology"/>
<dbReference type="InterPro" id="IPR013155">
    <property type="entry name" value="M/V/L/I-tRNA-synth_anticd-bd"/>
</dbReference>
<evidence type="ECO:0000256" key="10">
    <source>
        <dbReference type="ARBA" id="ARBA00022840"/>
    </source>
</evidence>
<keyword evidence="12 15" id="KW-0030">Aminoacyl-tRNA synthetase</keyword>
<dbReference type="InterPro" id="IPR002300">
    <property type="entry name" value="aa-tRNA-synth_Ia"/>
</dbReference>
<comment type="cofactor">
    <cofactor evidence="1 15">
        <name>Zn(2+)</name>
        <dbReference type="ChEBI" id="CHEBI:29105"/>
    </cofactor>
</comment>
<keyword evidence="19" id="KW-1185">Reference proteome</keyword>
<dbReference type="InterPro" id="IPR023586">
    <property type="entry name" value="Ile-tRNA-ligase_type2"/>
</dbReference>
<dbReference type="GO" id="GO:0008270">
    <property type="term" value="F:zinc ion binding"/>
    <property type="evidence" value="ECO:0007669"/>
    <property type="project" value="UniProtKB-UniRule"/>
</dbReference>
<feature type="domain" description="Methionyl/Valyl/Leucyl/Isoleucyl-tRNA synthetase anticodon-binding" evidence="17">
    <location>
        <begin position="682"/>
        <end position="831"/>
    </location>
</feature>
<dbReference type="Pfam" id="PF08264">
    <property type="entry name" value="Anticodon_1"/>
    <property type="match status" value="1"/>
</dbReference>
<dbReference type="InterPro" id="IPR009008">
    <property type="entry name" value="Val/Leu/Ile-tRNA-synth_edit"/>
</dbReference>
<gene>
    <name evidence="15" type="primary">ileS</name>
    <name evidence="18" type="ORF">ADM99_09570</name>
</gene>